<keyword evidence="2" id="KW-1133">Transmembrane helix</keyword>
<feature type="transmembrane region" description="Helical" evidence="2">
    <location>
        <begin position="95"/>
        <end position="117"/>
    </location>
</feature>
<keyword evidence="2" id="KW-0812">Transmembrane</keyword>
<evidence type="ECO:0000256" key="2">
    <source>
        <dbReference type="SAM" id="Phobius"/>
    </source>
</evidence>
<organism evidence="3 4">
    <name type="scientific">Arthrobacter rhombi</name>
    <dbReference type="NCBI Taxonomy" id="71253"/>
    <lineage>
        <taxon>Bacteria</taxon>
        <taxon>Bacillati</taxon>
        <taxon>Actinomycetota</taxon>
        <taxon>Actinomycetes</taxon>
        <taxon>Micrococcales</taxon>
        <taxon>Micrococcaceae</taxon>
        <taxon>Arthrobacter</taxon>
    </lineage>
</organism>
<dbReference type="AlphaFoldDB" id="A0A1R4FRE4"/>
<dbReference type="PANTHER" id="PTHR34980">
    <property type="entry name" value="INNER MEMBRANE PROTEIN-RELATED-RELATED"/>
    <property type="match status" value="1"/>
</dbReference>
<dbReference type="GO" id="GO:0005886">
    <property type="term" value="C:plasma membrane"/>
    <property type="evidence" value="ECO:0007669"/>
    <property type="project" value="TreeGrafter"/>
</dbReference>
<feature type="transmembrane region" description="Helical" evidence="2">
    <location>
        <begin position="57"/>
        <end position="83"/>
    </location>
</feature>
<dbReference type="Proteomes" id="UP000195913">
    <property type="component" value="Unassembled WGS sequence"/>
</dbReference>
<keyword evidence="2" id="KW-0472">Membrane</keyword>
<keyword evidence="4" id="KW-1185">Reference proteome</keyword>
<feature type="compositionally biased region" description="Polar residues" evidence="1">
    <location>
        <begin position="195"/>
        <end position="204"/>
    </location>
</feature>
<dbReference type="InterPro" id="IPR008523">
    <property type="entry name" value="DUF805"/>
</dbReference>
<feature type="region of interest" description="Disordered" evidence="1">
    <location>
        <begin position="182"/>
        <end position="204"/>
    </location>
</feature>
<protein>
    <submittedName>
        <fullName evidence="3">Integral membrane protein</fullName>
    </submittedName>
</protein>
<dbReference type="Pfam" id="PF05656">
    <property type="entry name" value="DUF805"/>
    <property type="match status" value="1"/>
</dbReference>
<dbReference type="RefSeq" id="WP_342744366.1">
    <property type="nucleotide sequence ID" value="NZ_FUHW01000022.1"/>
</dbReference>
<dbReference type="PANTHER" id="PTHR34980:SF2">
    <property type="entry name" value="INNER MEMBRANE PROTEIN YHAH-RELATED"/>
    <property type="match status" value="1"/>
</dbReference>
<accession>A0A1R4FRE4</accession>
<sequence length="204" mass="20957">MSSSTPNPYGNPGGVTMPAYGEAPLDQPLYGASFGQAIKRFFKKYATFSGRASRSEYWFFALFNAIIYIVLYGLAIGFGLAGADPVTGEMGAGGTIPTVLIGLYGLAIIIPSIALGVRRLHDGNFSGLLYLLILVPILGGLVVLVLMIMPSVPEGARFDADGGAAAHGNAFGAPAGYPGAPAAGGFAGQNPPQGYQQPTDPTQG</sequence>
<proteinExistence type="predicted"/>
<name>A0A1R4FRE4_9MICC</name>
<gene>
    <name evidence="3" type="ORF">FM101_05310</name>
</gene>
<evidence type="ECO:0000313" key="4">
    <source>
        <dbReference type="Proteomes" id="UP000195913"/>
    </source>
</evidence>
<dbReference type="EMBL" id="FUHW01000022">
    <property type="protein sequence ID" value="SJM58387.1"/>
    <property type="molecule type" value="Genomic_DNA"/>
</dbReference>
<feature type="compositionally biased region" description="Low complexity" evidence="1">
    <location>
        <begin position="182"/>
        <end position="194"/>
    </location>
</feature>
<evidence type="ECO:0000256" key="1">
    <source>
        <dbReference type="SAM" id="MobiDB-lite"/>
    </source>
</evidence>
<reference evidence="3 4" key="1">
    <citation type="submission" date="2017-02" db="EMBL/GenBank/DDBJ databases">
        <authorList>
            <person name="Peterson S.W."/>
        </authorList>
    </citation>
    <scope>NUCLEOTIDE SEQUENCE [LARGE SCALE GENOMIC DNA]</scope>
    <source>
        <strain evidence="3 4">B Ar 00.02</strain>
    </source>
</reference>
<evidence type="ECO:0000313" key="3">
    <source>
        <dbReference type="EMBL" id="SJM58387.1"/>
    </source>
</evidence>
<feature type="transmembrane region" description="Helical" evidence="2">
    <location>
        <begin position="129"/>
        <end position="149"/>
    </location>
</feature>